<sequence length="183" mass="20890">MKNIKNTKSVTEKNTEKKEIENLRNEIQNLAFTIDKVEDEKQEIINQLKRALADYQNLEANTQKRTTLLYMQSRKSLAEKLIPVVDDLTMAVKSKSEIDFDEKSLAWANGVVEILSNLEKSLEEIGLKKYIPEKNSKFEPSIHEALSVIDGDIPGIIYDVIQPGYILDDTVIRPSRVVVTKNK</sequence>
<feature type="coiled-coil region" evidence="5">
    <location>
        <begin position="6"/>
        <end position="65"/>
    </location>
</feature>
<evidence type="ECO:0000256" key="4">
    <source>
        <dbReference type="RuleBase" id="RU004478"/>
    </source>
</evidence>
<dbReference type="GO" id="GO:0042803">
    <property type="term" value="F:protein homodimerization activity"/>
    <property type="evidence" value="ECO:0007669"/>
    <property type="project" value="InterPro"/>
</dbReference>
<dbReference type="Gene3D" id="3.90.20.20">
    <property type="match status" value="1"/>
</dbReference>
<comment type="caution">
    <text evidence="6">The sequence shown here is derived from an EMBL/GenBank/DDBJ whole genome shotgun (WGS) entry which is preliminary data.</text>
</comment>
<dbReference type="Proteomes" id="UP000033866">
    <property type="component" value="Unassembled WGS sequence"/>
</dbReference>
<dbReference type="GO" id="GO:0000774">
    <property type="term" value="F:adenyl-nucleotide exchange factor activity"/>
    <property type="evidence" value="ECO:0007669"/>
    <property type="project" value="InterPro"/>
</dbReference>
<keyword evidence="3" id="KW-0963">Cytoplasm</keyword>
<dbReference type="GO" id="GO:0006457">
    <property type="term" value="P:protein folding"/>
    <property type="evidence" value="ECO:0007669"/>
    <property type="project" value="InterPro"/>
</dbReference>
<evidence type="ECO:0000256" key="5">
    <source>
        <dbReference type="SAM" id="Coils"/>
    </source>
</evidence>
<evidence type="ECO:0000256" key="2">
    <source>
        <dbReference type="ARBA" id="ARBA00023186"/>
    </source>
</evidence>
<comment type="subunit">
    <text evidence="3">Homodimer.</text>
</comment>
<keyword evidence="2 3" id="KW-0143">Chaperone</keyword>
<name>A0A0G0BQA6_9BACT</name>
<dbReference type="AlphaFoldDB" id="A0A0G0BQA6"/>
<gene>
    <name evidence="3" type="primary">grpE</name>
    <name evidence="6" type="ORF">UR61_C0010G0008</name>
</gene>
<dbReference type="CDD" id="cd00446">
    <property type="entry name" value="GrpE"/>
    <property type="match status" value="1"/>
</dbReference>
<dbReference type="HAMAP" id="MF_01151">
    <property type="entry name" value="GrpE"/>
    <property type="match status" value="1"/>
</dbReference>
<comment type="function">
    <text evidence="3">Participates actively in the response to hyperosmotic and heat shock by preventing the aggregation of stress-denatured proteins, in association with DnaK and GrpE. It is the nucleotide exchange factor for DnaK and may function as a thermosensor. Unfolded proteins bind initially to DnaJ; upon interaction with the DnaJ-bound protein, DnaK hydrolyzes its bound ATP, resulting in the formation of a stable complex. GrpE releases ADP from DnaK; ATP binding to DnaK triggers the release of the substrate protein, thus completing the reaction cycle. Several rounds of ATP-dependent interactions between DnaJ, DnaK and GrpE are required for fully efficient folding.</text>
</comment>
<protein>
    <recommendedName>
        <fullName evidence="3">Protein GrpE</fullName>
    </recommendedName>
    <alternativeName>
        <fullName evidence="3">HSP-70 cofactor</fullName>
    </alternativeName>
</protein>
<dbReference type="GO" id="GO:0051082">
    <property type="term" value="F:unfolded protein binding"/>
    <property type="evidence" value="ECO:0007669"/>
    <property type="project" value="TreeGrafter"/>
</dbReference>
<dbReference type="Gene3D" id="2.30.22.10">
    <property type="entry name" value="Head domain of nucleotide exchange factor GrpE"/>
    <property type="match status" value="1"/>
</dbReference>
<proteinExistence type="inferred from homology"/>
<keyword evidence="5" id="KW-0175">Coiled coil</keyword>
<dbReference type="SUPFAM" id="SSF51064">
    <property type="entry name" value="Head domain of nucleotide exchange factor GrpE"/>
    <property type="match status" value="1"/>
</dbReference>
<dbReference type="Pfam" id="PF01025">
    <property type="entry name" value="GrpE"/>
    <property type="match status" value="1"/>
</dbReference>
<dbReference type="InterPro" id="IPR009012">
    <property type="entry name" value="GrpE_head"/>
</dbReference>
<evidence type="ECO:0000256" key="3">
    <source>
        <dbReference type="HAMAP-Rule" id="MF_01151"/>
    </source>
</evidence>
<dbReference type="GO" id="GO:0005737">
    <property type="term" value="C:cytoplasm"/>
    <property type="evidence" value="ECO:0007669"/>
    <property type="project" value="UniProtKB-SubCell"/>
</dbReference>
<dbReference type="EMBL" id="LBPV01000010">
    <property type="protein sequence ID" value="KKP65836.1"/>
    <property type="molecule type" value="Genomic_DNA"/>
</dbReference>
<comment type="subcellular location">
    <subcellularLocation>
        <location evidence="3">Cytoplasm</location>
    </subcellularLocation>
</comment>
<dbReference type="GO" id="GO:0051087">
    <property type="term" value="F:protein-folding chaperone binding"/>
    <property type="evidence" value="ECO:0007669"/>
    <property type="project" value="InterPro"/>
</dbReference>
<comment type="similarity">
    <text evidence="1 3 4">Belongs to the GrpE family.</text>
</comment>
<organism evidence="6 7">
    <name type="scientific">candidate division WS6 bacterium GW2011_GWE1_34_7</name>
    <dbReference type="NCBI Taxonomy" id="1619093"/>
    <lineage>
        <taxon>Bacteria</taxon>
        <taxon>Candidatus Dojkabacteria</taxon>
    </lineage>
</organism>
<dbReference type="SUPFAM" id="SSF58014">
    <property type="entry name" value="Coiled-coil domain of nucleotide exchange factor GrpE"/>
    <property type="match status" value="1"/>
</dbReference>
<accession>A0A0G0BQA6</accession>
<dbReference type="PRINTS" id="PR00773">
    <property type="entry name" value="GRPEPROTEIN"/>
</dbReference>
<evidence type="ECO:0000313" key="6">
    <source>
        <dbReference type="EMBL" id="KKP65836.1"/>
    </source>
</evidence>
<dbReference type="PANTHER" id="PTHR21237:SF23">
    <property type="entry name" value="GRPE PROTEIN HOMOLOG, MITOCHONDRIAL"/>
    <property type="match status" value="1"/>
</dbReference>
<dbReference type="PANTHER" id="PTHR21237">
    <property type="entry name" value="GRPE PROTEIN"/>
    <property type="match status" value="1"/>
</dbReference>
<dbReference type="InterPro" id="IPR000740">
    <property type="entry name" value="GrpE"/>
</dbReference>
<evidence type="ECO:0000256" key="1">
    <source>
        <dbReference type="ARBA" id="ARBA00009054"/>
    </source>
</evidence>
<reference evidence="6 7" key="1">
    <citation type="journal article" date="2015" name="Nature">
        <title>rRNA introns, odd ribosomes, and small enigmatic genomes across a large radiation of phyla.</title>
        <authorList>
            <person name="Brown C.T."/>
            <person name="Hug L.A."/>
            <person name="Thomas B.C."/>
            <person name="Sharon I."/>
            <person name="Castelle C.J."/>
            <person name="Singh A."/>
            <person name="Wilkins M.J."/>
            <person name="Williams K.H."/>
            <person name="Banfield J.F."/>
        </authorList>
    </citation>
    <scope>NUCLEOTIDE SEQUENCE [LARGE SCALE GENOMIC DNA]</scope>
</reference>
<dbReference type="InterPro" id="IPR013805">
    <property type="entry name" value="GrpE_CC"/>
</dbReference>
<evidence type="ECO:0000313" key="7">
    <source>
        <dbReference type="Proteomes" id="UP000033866"/>
    </source>
</evidence>
<keyword evidence="3" id="KW-0346">Stress response</keyword>